<dbReference type="EMBL" id="NMUH01002454">
    <property type="protein sequence ID" value="MQM00081.1"/>
    <property type="molecule type" value="Genomic_DNA"/>
</dbReference>
<reference evidence="2" key="1">
    <citation type="submission" date="2017-07" db="EMBL/GenBank/DDBJ databases">
        <title>Taro Niue Genome Assembly and Annotation.</title>
        <authorList>
            <person name="Atibalentja N."/>
            <person name="Keating K."/>
            <person name="Fields C.J."/>
        </authorList>
    </citation>
    <scope>NUCLEOTIDE SEQUENCE</scope>
    <source>
        <strain evidence="2">Niue_2</strain>
        <tissue evidence="2">Leaf</tissue>
    </source>
</reference>
<dbReference type="AlphaFoldDB" id="A0A843W2Y8"/>
<evidence type="ECO:0000313" key="2">
    <source>
        <dbReference type="EMBL" id="MQM00081.1"/>
    </source>
</evidence>
<keyword evidence="3" id="KW-1185">Reference proteome</keyword>
<feature type="region of interest" description="Disordered" evidence="1">
    <location>
        <begin position="1"/>
        <end position="36"/>
    </location>
</feature>
<sequence length="80" mass="8381">MIFRVGQTPLESAGSTDPTRPGLGSAGSDSPSRPDSAILGCDPFKYATRQGYPEPACLNWIGTGGNRLFSGTGCFDLNQN</sequence>
<comment type="caution">
    <text evidence="2">The sequence shown here is derived from an EMBL/GenBank/DDBJ whole genome shotgun (WGS) entry which is preliminary data.</text>
</comment>
<evidence type="ECO:0000256" key="1">
    <source>
        <dbReference type="SAM" id="MobiDB-lite"/>
    </source>
</evidence>
<dbReference type="Proteomes" id="UP000652761">
    <property type="component" value="Unassembled WGS sequence"/>
</dbReference>
<protein>
    <submittedName>
        <fullName evidence="2">Uncharacterized protein</fullName>
    </submittedName>
</protein>
<proteinExistence type="predicted"/>
<name>A0A843W2Y8_COLES</name>
<evidence type="ECO:0000313" key="3">
    <source>
        <dbReference type="Proteomes" id="UP000652761"/>
    </source>
</evidence>
<accession>A0A843W2Y8</accession>
<gene>
    <name evidence="2" type="ORF">Taro_032808</name>
</gene>
<organism evidence="2 3">
    <name type="scientific">Colocasia esculenta</name>
    <name type="common">Wild taro</name>
    <name type="synonym">Arum esculentum</name>
    <dbReference type="NCBI Taxonomy" id="4460"/>
    <lineage>
        <taxon>Eukaryota</taxon>
        <taxon>Viridiplantae</taxon>
        <taxon>Streptophyta</taxon>
        <taxon>Embryophyta</taxon>
        <taxon>Tracheophyta</taxon>
        <taxon>Spermatophyta</taxon>
        <taxon>Magnoliopsida</taxon>
        <taxon>Liliopsida</taxon>
        <taxon>Araceae</taxon>
        <taxon>Aroideae</taxon>
        <taxon>Colocasieae</taxon>
        <taxon>Colocasia</taxon>
    </lineage>
</organism>
<feature type="compositionally biased region" description="Polar residues" evidence="1">
    <location>
        <begin position="9"/>
        <end position="18"/>
    </location>
</feature>